<dbReference type="InterPro" id="IPR001034">
    <property type="entry name" value="DeoR_HTH"/>
</dbReference>
<evidence type="ECO:0000256" key="1">
    <source>
        <dbReference type="ARBA" id="ARBA00023015"/>
    </source>
</evidence>
<dbReference type="Pfam" id="PF08279">
    <property type="entry name" value="HTH_11"/>
    <property type="match status" value="1"/>
</dbReference>
<dbReference type="PANTHER" id="PTHR34580:SF3">
    <property type="entry name" value="PROTEIN PAFB"/>
    <property type="match status" value="1"/>
</dbReference>
<dbReference type="InterPro" id="IPR051534">
    <property type="entry name" value="CBASS_pafABC_assoc_protein"/>
</dbReference>
<feature type="domain" description="HTH deoR-type" evidence="3">
    <location>
        <begin position="3"/>
        <end position="58"/>
    </location>
</feature>
<keyword evidence="2" id="KW-0804">Transcription</keyword>
<evidence type="ECO:0000259" key="3">
    <source>
        <dbReference type="PROSITE" id="PS51000"/>
    </source>
</evidence>
<keyword evidence="5" id="KW-1185">Reference proteome</keyword>
<dbReference type="InterPro" id="IPR026881">
    <property type="entry name" value="WYL_dom"/>
</dbReference>
<dbReference type="InterPro" id="IPR028349">
    <property type="entry name" value="PafC-like"/>
</dbReference>
<reference evidence="4" key="2">
    <citation type="submission" date="2020-09" db="EMBL/GenBank/DDBJ databases">
        <authorList>
            <person name="Sun Q."/>
            <person name="Kim S."/>
        </authorList>
    </citation>
    <scope>NUCLEOTIDE SEQUENCE</scope>
    <source>
        <strain evidence="4">KCTC 12368</strain>
    </source>
</reference>
<dbReference type="AlphaFoldDB" id="A0A918PNQ4"/>
<dbReference type="PROSITE" id="PS52050">
    <property type="entry name" value="WYL"/>
    <property type="match status" value="1"/>
</dbReference>
<dbReference type="InterPro" id="IPR057727">
    <property type="entry name" value="WCX_dom"/>
</dbReference>
<sequence length="315" mass="36731">MNRIDRLTAILTHLQSKRTVKAQTLSDRFQVSLRTIYRDIRSLEEAGVPIIGEAGQGYSLVDGYRLPPVMFTSEEATAFVLAEKIVENISDPSTMIHFRNAMIKLRSVLPQKEKDLTDQMDNVISIRKTPYSTSNASKPQSIPVLLEAITQKKLCQLHYAARGNEVSERLIEPLGVYYHFDQWYLVAFCQLRADYRTFRIDRFVGLSILQECFEPNHFNLQEYLDRIKENGQLSKIVCRVDQEVWPYLAKEKYDYGLVDETTIDDKIQMTFLVSREDDFARWFIMVAEYADLISPSHLRKYVKEKILLKLRRTDN</sequence>
<dbReference type="Pfam" id="PF13280">
    <property type="entry name" value="WYL"/>
    <property type="match status" value="1"/>
</dbReference>
<dbReference type="RefSeq" id="WP_018474233.1">
    <property type="nucleotide sequence ID" value="NZ_BMWX01000001.1"/>
</dbReference>
<evidence type="ECO:0000313" key="4">
    <source>
        <dbReference type="EMBL" id="GGZ15891.1"/>
    </source>
</evidence>
<dbReference type="InterPro" id="IPR036388">
    <property type="entry name" value="WH-like_DNA-bd_sf"/>
</dbReference>
<dbReference type="InterPro" id="IPR036390">
    <property type="entry name" value="WH_DNA-bd_sf"/>
</dbReference>
<gene>
    <name evidence="4" type="ORF">GCM10007049_05140</name>
</gene>
<comment type="caution">
    <text evidence="4">The sequence shown here is derived from an EMBL/GenBank/DDBJ whole genome shotgun (WGS) entry which is preliminary data.</text>
</comment>
<dbReference type="PIRSF" id="PIRSF016838">
    <property type="entry name" value="PafC"/>
    <property type="match status" value="1"/>
</dbReference>
<dbReference type="InterPro" id="IPR013196">
    <property type="entry name" value="HTH_11"/>
</dbReference>
<dbReference type="Gene3D" id="1.10.10.10">
    <property type="entry name" value="Winged helix-like DNA-binding domain superfamily/Winged helix DNA-binding domain"/>
    <property type="match status" value="1"/>
</dbReference>
<reference evidence="4" key="1">
    <citation type="journal article" date="2014" name="Int. J. Syst. Evol. Microbiol.">
        <title>Complete genome sequence of Corynebacterium casei LMG S-19264T (=DSM 44701T), isolated from a smear-ripened cheese.</title>
        <authorList>
            <consortium name="US DOE Joint Genome Institute (JGI-PGF)"/>
            <person name="Walter F."/>
            <person name="Albersmeier A."/>
            <person name="Kalinowski J."/>
            <person name="Ruckert C."/>
        </authorList>
    </citation>
    <scope>NUCLEOTIDE SEQUENCE</scope>
    <source>
        <strain evidence="4">KCTC 12368</strain>
    </source>
</reference>
<evidence type="ECO:0000256" key="2">
    <source>
        <dbReference type="ARBA" id="ARBA00023163"/>
    </source>
</evidence>
<dbReference type="SUPFAM" id="SSF46785">
    <property type="entry name" value="Winged helix' DNA-binding domain"/>
    <property type="match status" value="1"/>
</dbReference>
<dbReference type="Pfam" id="PF25583">
    <property type="entry name" value="WCX"/>
    <property type="match status" value="1"/>
</dbReference>
<dbReference type="PANTHER" id="PTHR34580">
    <property type="match status" value="1"/>
</dbReference>
<dbReference type="GO" id="GO:0003700">
    <property type="term" value="F:DNA-binding transcription factor activity"/>
    <property type="evidence" value="ECO:0007669"/>
    <property type="project" value="InterPro"/>
</dbReference>
<dbReference type="EMBL" id="BMWX01000001">
    <property type="protein sequence ID" value="GGZ15891.1"/>
    <property type="molecule type" value="Genomic_DNA"/>
</dbReference>
<protein>
    <recommendedName>
        <fullName evidence="3">HTH deoR-type domain-containing protein</fullName>
    </recommendedName>
</protein>
<dbReference type="Proteomes" id="UP000619457">
    <property type="component" value="Unassembled WGS sequence"/>
</dbReference>
<organism evidence="4 5">
    <name type="scientific">Echinicola pacifica</name>
    <dbReference type="NCBI Taxonomy" id="346377"/>
    <lineage>
        <taxon>Bacteria</taxon>
        <taxon>Pseudomonadati</taxon>
        <taxon>Bacteroidota</taxon>
        <taxon>Cytophagia</taxon>
        <taxon>Cytophagales</taxon>
        <taxon>Cyclobacteriaceae</taxon>
        <taxon>Echinicola</taxon>
    </lineage>
</organism>
<accession>A0A918PNQ4</accession>
<name>A0A918PNQ4_9BACT</name>
<evidence type="ECO:0000313" key="5">
    <source>
        <dbReference type="Proteomes" id="UP000619457"/>
    </source>
</evidence>
<proteinExistence type="predicted"/>
<keyword evidence="1" id="KW-0805">Transcription regulation</keyword>
<dbReference type="PROSITE" id="PS51000">
    <property type="entry name" value="HTH_DEOR_2"/>
    <property type="match status" value="1"/>
</dbReference>